<feature type="transmembrane region" description="Helical" evidence="7">
    <location>
        <begin position="12"/>
        <end position="33"/>
    </location>
</feature>
<keyword evidence="6 8" id="KW-0012">Acyltransferase</keyword>
<keyword evidence="4" id="KW-0808">Transferase</keyword>
<dbReference type="Pfam" id="PF03279">
    <property type="entry name" value="Lip_A_acyltrans"/>
    <property type="match status" value="1"/>
</dbReference>
<comment type="subcellular location">
    <subcellularLocation>
        <location evidence="1">Cell inner membrane</location>
    </subcellularLocation>
</comment>
<evidence type="ECO:0000313" key="8">
    <source>
        <dbReference type="EMBL" id="URA09392.1"/>
    </source>
</evidence>
<dbReference type="PANTHER" id="PTHR30606:SF10">
    <property type="entry name" value="PHOSPHATIDYLINOSITOL MANNOSIDE ACYLTRANSFERASE"/>
    <property type="match status" value="1"/>
</dbReference>
<accession>A0AAX3BAT5</accession>
<keyword evidence="3" id="KW-0997">Cell inner membrane</keyword>
<evidence type="ECO:0000256" key="3">
    <source>
        <dbReference type="ARBA" id="ARBA00022519"/>
    </source>
</evidence>
<evidence type="ECO:0000256" key="1">
    <source>
        <dbReference type="ARBA" id="ARBA00004533"/>
    </source>
</evidence>
<organism evidence="8 9">
    <name type="scientific">Thermospira aquatica</name>
    <dbReference type="NCBI Taxonomy" id="2828656"/>
    <lineage>
        <taxon>Bacteria</taxon>
        <taxon>Pseudomonadati</taxon>
        <taxon>Spirochaetota</taxon>
        <taxon>Spirochaetia</taxon>
        <taxon>Brevinematales</taxon>
        <taxon>Thermospiraceae</taxon>
        <taxon>Thermospira</taxon>
    </lineage>
</organism>
<sequence length="318" mass="37563">MGKRRIKPHEYIGYLLEAIVVIPLSLIVALLPWRVGYALADALAALFFRIDKKNKKWAYENLKIIFADNPLSQKEADDLVKRTYKNLARGGFEYFKIWQISAKNASHFAYFENYHYIEECLTQGKGIIVVTCHLGNWEYFGSIAAKKGVNLAVIINRQFNPFTDAWLRFIREKWGKIKCFYNEVADMKGIVRHLKNNGVIAILADQTYYFKPIFVPFFGKQSATADGPAKLHLRYDSPIVMGFSIREPDGRYRLTFEKPYIHPKTNDFEKDVHEVMTYINSRYEEYIRRYPDQWFSLLHPRWERTRPEDFENIDWDPF</sequence>
<dbReference type="CDD" id="cd07984">
    <property type="entry name" value="LPLAT_LABLAT-like"/>
    <property type="match status" value="1"/>
</dbReference>
<protein>
    <submittedName>
        <fullName evidence="8">Lysophospholipid acyltransferase family protein</fullName>
    </submittedName>
</protein>
<dbReference type="GO" id="GO:0009247">
    <property type="term" value="P:glycolipid biosynthetic process"/>
    <property type="evidence" value="ECO:0007669"/>
    <property type="project" value="UniProtKB-ARBA"/>
</dbReference>
<dbReference type="EMBL" id="CP073355">
    <property type="protein sequence ID" value="URA09392.1"/>
    <property type="molecule type" value="Genomic_DNA"/>
</dbReference>
<keyword evidence="5 7" id="KW-0472">Membrane</keyword>
<reference evidence="8" key="1">
    <citation type="submission" date="2021-04" db="EMBL/GenBank/DDBJ databases">
        <authorList>
            <person name="Postec A."/>
        </authorList>
    </citation>
    <scope>NUCLEOTIDE SEQUENCE</scope>
    <source>
        <strain evidence="8">F1F22</strain>
    </source>
</reference>
<dbReference type="InterPro" id="IPR004960">
    <property type="entry name" value="LipA_acyltrans"/>
</dbReference>
<dbReference type="AlphaFoldDB" id="A0AAX3BAT5"/>
<evidence type="ECO:0000256" key="6">
    <source>
        <dbReference type="ARBA" id="ARBA00023315"/>
    </source>
</evidence>
<evidence type="ECO:0000256" key="7">
    <source>
        <dbReference type="SAM" id="Phobius"/>
    </source>
</evidence>
<reference evidence="8" key="2">
    <citation type="submission" date="2022-06" db="EMBL/GenBank/DDBJ databases">
        <title>Thermospira aquatica gen. nov., sp. nov.</title>
        <authorList>
            <person name="Ben Ali Gam Z."/>
            <person name="Labat M."/>
        </authorList>
    </citation>
    <scope>NUCLEOTIDE SEQUENCE</scope>
    <source>
        <strain evidence="8">F1F22</strain>
    </source>
</reference>
<keyword evidence="9" id="KW-1185">Reference proteome</keyword>
<evidence type="ECO:0000256" key="5">
    <source>
        <dbReference type="ARBA" id="ARBA00023136"/>
    </source>
</evidence>
<name>A0AAX3BAT5_9SPIR</name>
<keyword evidence="2" id="KW-1003">Cell membrane</keyword>
<dbReference type="PANTHER" id="PTHR30606">
    <property type="entry name" value="LIPID A BIOSYNTHESIS LAUROYL ACYLTRANSFERASE"/>
    <property type="match status" value="1"/>
</dbReference>
<gene>
    <name evidence="8" type="ORF">KDW03_07805</name>
</gene>
<dbReference type="Proteomes" id="UP001056539">
    <property type="component" value="Chromosome"/>
</dbReference>
<dbReference type="GO" id="GO:0005886">
    <property type="term" value="C:plasma membrane"/>
    <property type="evidence" value="ECO:0007669"/>
    <property type="project" value="UniProtKB-SubCell"/>
</dbReference>
<proteinExistence type="predicted"/>
<dbReference type="KEGG" id="taqu:KDW03_07805"/>
<keyword evidence="7" id="KW-0812">Transmembrane</keyword>
<evidence type="ECO:0000256" key="4">
    <source>
        <dbReference type="ARBA" id="ARBA00022679"/>
    </source>
</evidence>
<dbReference type="GO" id="GO:0016746">
    <property type="term" value="F:acyltransferase activity"/>
    <property type="evidence" value="ECO:0007669"/>
    <property type="project" value="UniProtKB-KW"/>
</dbReference>
<dbReference type="PIRSF" id="PIRSF026649">
    <property type="entry name" value="MsbB"/>
    <property type="match status" value="1"/>
</dbReference>
<evidence type="ECO:0000313" key="9">
    <source>
        <dbReference type="Proteomes" id="UP001056539"/>
    </source>
</evidence>
<keyword evidence="7" id="KW-1133">Transmembrane helix</keyword>
<dbReference type="RefSeq" id="WP_271434520.1">
    <property type="nucleotide sequence ID" value="NZ_CP073355.1"/>
</dbReference>
<evidence type="ECO:0000256" key="2">
    <source>
        <dbReference type="ARBA" id="ARBA00022475"/>
    </source>
</evidence>